<evidence type="ECO:0000256" key="4">
    <source>
        <dbReference type="RuleBase" id="RU280818"/>
    </source>
</evidence>
<protein>
    <recommendedName>
        <fullName evidence="4">Coronin</fullName>
    </recommendedName>
</protein>
<comment type="similarity">
    <text evidence="4">Belongs to the WD repeat coronin family.</text>
</comment>
<dbReference type="PANTHER" id="PTHR10856">
    <property type="entry name" value="CORONIN"/>
    <property type="match status" value="1"/>
</dbReference>
<keyword evidence="2 4" id="KW-0677">Repeat</keyword>
<dbReference type="InterPro" id="IPR001680">
    <property type="entry name" value="WD40_rpt"/>
</dbReference>
<dbReference type="InterPro" id="IPR015943">
    <property type="entry name" value="WD40/YVTN_repeat-like_dom_sf"/>
</dbReference>
<dbReference type="Proteomes" id="UP000290572">
    <property type="component" value="Unassembled WGS sequence"/>
</dbReference>
<dbReference type="EMBL" id="QBIY01007923">
    <property type="protein sequence ID" value="RXN36523.1"/>
    <property type="molecule type" value="Genomic_DNA"/>
</dbReference>
<dbReference type="SUPFAM" id="SSF50978">
    <property type="entry name" value="WD40 repeat-like"/>
    <property type="match status" value="1"/>
</dbReference>
<dbReference type="PANTHER" id="PTHR10856:SF17">
    <property type="entry name" value="CORONIN-2B"/>
    <property type="match status" value="1"/>
</dbReference>
<evidence type="ECO:0000256" key="3">
    <source>
        <dbReference type="PROSITE-ProRule" id="PRU00221"/>
    </source>
</evidence>
<evidence type="ECO:0000313" key="5">
    <source>
        <dbReference type="EMBL" id="RXN36523.1"/>
    </source>
</evidence>
<dbReference type="Gene3D" id="2.130.10.10">
    <property type="entry name" value="YVTN repeat-like/Quinoprotein amine dehydrogenase"/>
    <property type="match status" value="1"/>
</dbReference>
<organism evidence="5 6">
    <name type="scientific">Labeo rohita</name>
    <name type="common">Indian major carp</name>
    <name type="synonym">Cyprinus rohita</name>
    <dbReference type="NCBI Taxonomy" id="84645"/>
    <lineage>
        <taxon>Eukaryota</taxon>
        <taxon>Metazoa</taxon>
        <taxon>Chordata</taxon>
        <taxon>Craniata</taxon>
        <taxon>Vertebrata</taxon>
        <taxon>Euteleostomi</taxon>
        <taxon>Actinopterygii</taxon>
        <taxon>Neopterygii</taxon>
        <taxon>Teleostei</taxon>
        <taxon>Ostariophysi</taxon>
        <taxon>Cypriniformes</taxon>
        <taxon>Cyprinidae</taxon>
        <taxon>Labeoninae</taxon>
        <taxon>Labeonini</taxon>
        <taxon>Labeo</taxon>
    </lineage>
</organism>
<reference evidence="5 6" key="1">
    <citation type="submission" date="2018-03" db="EMBL/GenBank/DDBJ databases">
        <title>Draft genome sequence of Rohu Carp (Labeo rohita).</title>
        <authorList>
            <person name="Das P."/>
            <person name="Kushwaha B."/>
            <person name="Joshi C.G."/>
            <person name="Kumar D."/>
            <person name="Nagpure N.S."/>
            <person name="Sahoo L."/>
            <person name="Das S.P."/>
            <person name="Bit A."/>
            <person name="Patnaik S."/>
            <person name="Meher P.K."/>
            <person name="Jayasankar P."/>
            <person name="Koringa P.G."/>
            <person name="Patel N.V."/>
            <person name="Hinsu A.T."/>
            <person name="Kumar R."/>
            <person name="Pandey M."/>
            <person name="Agarwal S."/>
            <person name="Srivastava S."/>
            <person name="Singh M."/>
            <person name="Iquebal M.A."/>
            <person name="Jaiswal S."/>
            <person name="Angadi U.B."/>
            <person name="Kumar N."/>
            <person name="Raza M."/>
            <person name="Shah T.M."/>
            <person name="Rai A."/>
            <person name="Jena J.K."/>
        </authorList>
    </citation>
    <scope>NUCLEOTIDE SEQUENCE [LARGE SCALE GENOMIC DNA]</scope>
    <source>
        <strain evidence="5">DASCIFA01</strain>
        <tissue evidence="5">Testis</tissue>
    </source>
</reference>
<feature type="repeat" description="WD" evidence="3">
    <location>
        <begin position="13"/>
        <end position="55"/>
    </location>
</feature>
<dbReference type="STRING" id="84645.A0A498NX50"/>
<dbReference type="PROSITE" id="PS50082">
    <property type="entry name" value="WD_REPEATS_2"/>
    <property type="match status" value="2"/>
</dbReference>
<dbReference type="GO" id="GO:0051015">
    <property type="term" value="F:actin filament binding"/>
    <property type="evidence" value="ECO:0007669"/>
    <property type="project" value="TreeGrafter"/>
</dbReference>
<accession>A0A498NX50</accession>
<dbReference type="InterPro" id="IPR015505">
    <property type="entry name" value="Coronin"/>
</dbReference>
<dbReference type="InterPro" id="IPR019775">
    <property type="entry name" value="WD40_repeat_CS"/>
</dbReference>
<name>A0A498NX50_LABRO</name>
<sequence>MQFGRIDPHYPKVCGHQGNVLDIKWNPFHDNIIASCSEDSSILIWNLEIGEPVKMIDCHTDVILCMSFNTEGSLLATSCKDKKLRVIEPRSGKVLQQEANFKNHKVNRVVFLGNMKRLLTTGVSRWNTRQIALWDQLNSYTQLQ</sequence>
<dbReference type="PROSITE" id="PS00678">
    <property type="entry name" value="WD_REPEATS_1"/>
    <property type="match status" value="1"/>
</dbReference>
<dbReference type="AlphaFoldDB" id="A0A498NX50"/>
<evidence type="ECO:0000313" key="6">
    <source>
        <dbReference type="Proteomes" id="UP000290572"/>
    </source>
</evidence>
<dbReference type="PROSITE" id="PS50294">
    <property type="entry name" value="WD_REPEATS_REGION"/>
    <property type="match status" value="1"/>
</dbReference>
<dbReference type="InterPro" id="IPR036322">
    <property type="entry name" value="WD40_repeat_dom_sf"/>
</dbReference>
<keyword evidence="1 3" id="KW-0853">WD repeat</keyword>
<comment type="caution">
    <text evidence="5">The sequence shown here is derived from an EMBL/GenBank/DDBJ whole genome shotgun (WGS) entry which is preliminary data.</text>
</comment>
<proteinExistence type="inferred from homology"/>
<evidence type="ECO:0000256" key="2">
    <source>
        <dbReference type="ARBA" id="ARBA00022737"/>
    </source>
</evidence>
<feature type="repeat" description="WD" evidence="3">
    <location>
        <begin position="56"/>
        <end position="97"/>
    </location>
</feature>
<evidence type="ECO:0000256" key="1">
    <source>
        <dbReference type="ARBA" id="ARBA00022574"/>
    </source>
</evidence>
<dbReference type="SMART" id="SM00320">
    <property type="entry name" value="WD40"/>
    <property type="match status" value="3"/>
</dbReference>
<dbReference type="Pfam" id="PF00400">
    <property type="entry name" value="WD40"/>
    <property type="match status" value="2"/>
</dbReference>
<gene>
    <name evidence="5" type="ORF">ROHU_002880</name>
</gene>
<keyword evidence="6" id="KW-1185">Reference proteome</keyword>